<feature type="transmembrane region" description="Helical" evidence="9">
    <location>
        <begin position="341"/>
        <end position="362"/>
    </location>
</feature>
<feature type="transmembrane region" description="Helical" evidence="9">
    <location>
        <begin position="44"/>
        <end position="64"/>
    </location>
</feature>
<dbReference type="PANTHER" id="PTHR30588">
    <property type="entry name" value="BRANCHED-CHAIN AMINO ACID TRANSPORT SYSTEM 2 CARRIER PROTEIN"/>
    <property type="match status" value="1"/>
</dbReference>
<keyword evidence="7 9" id="KW-1133">Transmembrane helix</keyword>
<dbReference type="NCBIfam" id="TIGR00796">
    <property type="entry name" value="livcs"/>
    <property type="match status" value="1"/>
</dbReference>
<evidence type="ECO:0000313" key="10">
    <source>
        <dbReference type="EMBL" id="WLV25231.1"/>
    </source>
</evidence>
<accession>A0ABY9KWX8</accession>
<proteinExistence type="inferred from homology"/>
<feature type="transmembrane region" description="Helical" evidence="9">
    <location>
        <begin position="12"/>
        <end position="32"/>
    </location>
</feature>
<dbReference type="Proteomes" id="UP001180087">
    <property type="component" value="Chromosome"/>
</dbReference>
<comment type="similarity">
    <text evidence="2 9">Belongs to the branched chain amino acid transporter family.</text>
</comment>
<feature type="transmembrane region" description="Helical" evidence="9">
    <location>
        <begin position="374"/>
        <end position="392"/>
    </location>
</feature>
<protein>
    <recommendedName>
        <fullName evidence="9">Branched-chain amino acid transport system carrier protein</fullName>
    </recommendedName>
</protein>
<feature type="transmembrane region" description="Helical" evidence="9">
    <location>
        <begin position="282"/>
        <end position="307"/>
    </location>
</feature>
<keyword evidence="4" id="KW-1003">Cell membrane</keyword>
<feature type="transmembrane region" description="Helical" evidence="9">
    <location>
        <begin position="232"/>
        <end position="250"/>
    </location>
</feature>
<evidence type="ECO:0000256" key="4">
    <source>
        <dbReference type="ARBA" id="ARBA00022475"/>
    </source>
</evidence>
<evidence type="ECO:0000256" key="3">
    <source>
        <dbReference type="ARBA" id="ARBA00022448"/>
    </source>
</evidence>
<feature type="transmembrane region" description="Helical" evidence="9">
    <location>
        <begin position="314"/>
        <end position="335"/>
    </location>
</feature>
<feature type="transmembrane region" description="Helical" evidence="9">
    <location>
        <begin position="151"/>
        <end position="172"/>
    </location>
</feature>
<feature type="transmembrane region" description="Helical" evidence="9">
    <location>
        <begin position="192"/>
        <end position="211"/>
    </location>
</feature>
<dbReference type="PANTHER" id="PTHR30588:SF8">
    <property type="entry name" value="BRANCHED-CHAIN AMINO ACID PERMEASE BRAB"/>
    <property type="match status" value="1"/>
</dbReference>
<reference evidence="10" key="1">
    <citation type="submission" date="2023-06" db="EMBL/GenBank/DDBJ databases">
        <title>A Treasure from Seagulls: Isolation and Description of Aciduricobacillus qingdaonensis gen. nov., sp. nov., a Rare Obligately Uric Acid-utilizing Member in the Family Bacillaceae.</title>
        <authorList>
            <person name="Liu W."/>
            <person name="Wang B."/>
        </authorList>
    </citation>
    <scope>NUCLEOTIDE SEQUENCE</scope>
    <source>
        <strain evidence="10">44XB</strain>
    </source>
</reference>
<evidence type="ECO:0000256" key="9">
    <source>
        <dbReference type="RuleBase" id="RU362122"/>
    </source>
</evidence>
<name>A0ABY9KWX8_9BACI</name>
<evidence type="ECO:0000256" key="2">
    <source>
        <dbReference type="ARBA" id="ARBA00008540"/>
    </source>
</evidence>
<comment type="subcellular location">
    <subcellularLocation>
        <location evidence="1 9">Cell membrane</location>
        <topology evidence="1 9">Multi-pass membrane protein</topology>
    </subcellularLocation>
</comment>
<evidence type="ECO:0000313" key="11">
    <source>
        <dbReference type="Proteomes" id="UP001180087"/>
    </source>
</evidence>
<evidence type="ECO:0000256" key="1">
    <source>
        <dbReference type="ARBA" id="ARBA00004651"/>
    </source>
</evidence>
<organism evidence="10 11">
    <name type="scientific">Aciduricibacillus chroicocephali</name>
    <dbReference type="NCBI Taxonomy" id="3054939"/>
    <lineage>
        <taxon>Bacteria</taxon>
        <taxon>Bacillati</taxon>
        <taxon>Bacillota</taxon>
        <taxon>Bacilli</taxon>
        <taxon>Bacillales</taxon>
        <taxon>Bacillaceae</taxon>
        <taxon>Aciduricibacillus</taxon>
    </lineage>
</organism>
<comment type="function">
    <text evidence="9">Component of the transport system for branched-chain amino acids.</text>
</comment>
<feature type="transmembrane region" description="Helical" evidence="9">
    <location>
        <begin position="76"/>
        <end position="97"/>
    </location>
</feature>
<feature type="transmembrane region" description="Helical" evidence="9">
    <location>
        <begin position="412"/>
        <end position="432"/>
    </location>
</feature>
<feature type="transmembrane region" description="Helical" evidence="9">
    <location>
        <begin position="117"/>
        <end position="139"/>
    </location>
</feature>
<keyword evidence="8 9" id="KW-0472">Membrane</keyword>
<keyword evidence="6 9" id="KW-0029">Amino-acid transport</keyword>
<sequence>MNALPNKEIFKLGLTMFALFFGAGNIIFPPLLGQQSGTNVLLTILGFLITGVGLPFLGVLAVSLSGSQLQDLAGKAHPIFGAIFPIIVYLTIGPLFGLPRTATVSFEIGASPFIPEAHQGLALALFSICFFAITAWLSLRPSKITDWFGNILTPVLLGIIALIVIVAIIHPAGTSGTPMAPYDETPFSSGFVEGYLTMDALAALVFAIIIINSIKLKGISDQKTITKITLKSGVISVFGLCLVYISLAWIGTTSRSIAPNAGNGGYILTQITHLQMGVFGQILLGIAVTLACLTTAIGLTTACATYLSKIIPRLSYKIAVFGIITFTTIVANIGLDQLIAITLPVLVGIYPVAIVLIAARFLHRWFKGHSEVYNFAMLAAGFIGLFDMLKAFKVEFSPISGLLQYLPLYDEGLGWLVPAILCGLIGFAIATIRKKNSTYAQSLQSER</sequence>
<evidence type="ECO:0000256" key="7">
    <source>
        <dbReference type="ARBA" id="ARBA00022989"/>
    </source>
</evidence>
<keyword evidence="3 9" id="KW-0813">Transport</keyword>
<dbReference type="EMBL" id="CP129113">
    <property type="protein sequence ID" value="WLV25231.1"/>
    <property type="molecule type" value="Genomic_DNA"/>
</dbReference>
<keyword evidence="5 9" id="KW-0812">Transmembrane</keyword>
<dbReference type="InterPro" id="IPR004685">
    <property type="entry name" value="Brnchd-chn_aa_trnsp_Livcs"/>
</dbReference>
<dbReference type="RefSeq" id="WP_348029016.1">
    <property type="nucleotide sequence ID" value="NZ_CP129113.1"/>
</dbReference>
<evidence type="ECO:0000256" key="8">
    <source>
        <dbReference type="ARBA" id="ARBA00023136"/>
    </source>
</evidence>
<evidence type="ECO:0000256" key="6">
    <source>
        <dbReference type="ARBA" id="ARBA00022970"/>
    </source>
</evidence>
<dbReference type="Pfam" id="PF05525">
    <property type="entry name" value="Branch_AA_trans"/>
    <property type="match status" value="1"/>
</dbReference>
<keyword evidence="11" id="KW-1185">Reference proteome</keyword>
<evidence type="ECO:0000256" key="5">
    <source>
        <dbReference type="ARBA" id="ARBA00022692"/>
    </source>
</evidence>
<gene>
    <name evidence="10" type="primary">brnQ</name>
    <name evidence="10" type="ORF">QR721_03085</name>
</gene>